<evidence type="ECO:0000313" key="2">
    <source>
        <dbReference type="Proteomes" id="UP000651728"/>
    </source>
</evidence>
<sequence>MIMCVKITRLGAATALIVEAAWVQRDLEELMSALASDFVRVGPGYKLR</sequence>
<protein>
    <recommendedName>
        <fullName evidence="3">Transposase</fullName>
    </recommendedName>
</protein>
<accession>A0ABQ4FD35</accession>
<organism evidence="1 2">
    <name type="scientific">Microbispora amethystogenes</name>
    <dbReference type="NCBI Taxonomy" id="1427754"/>
    <lineage>
        <taxon>Bacteria</taxon>
        <taxon>Bacillati</taxon>
        <taxon>Actinomycetota</taxon>
        <taxon>Actinomycetes</taxon>
        <taxon>Streptosporangiales</taxon>
        <taxon>Streptosporangiaceae</taxon>
        <taxon>Microbispora</taxon>
    </lineage>
</organism>
<evidence type="ECO:0000313" key="1">
    <source>
        <dbReference type="EMBL" id="GIH32734.1"/>
    </source>
</evidence>
<gene>
    <name evidence="1" type="ORF">Mam01_28980</name>
</gene>
<evidence type="ECO:0008006" key="3">
    <source>
        <dbReference type="Google" id="ProtNLM"/>
    </source>
</evidence>
<keyword evidence="2" id="KW-1185">Reference proteome</keyword>
<proteinExistence type="predicted"/>
<dbReference type="Proteomes" id="UP000651728">
    <property type="component" value="Unassembled WGS sequence"/>
</dbReference>
<name>A0ABQ4FD35_9ACTN</name>
<reference evidence="1 2" key="1">
    <citation type="submission" date="2021-01" db="EMBL/GenBank/DDBJ databases">
        <title>Whole genome shotgun sequence of Microbispora amethystogenes NBRC 101907.</title>
        <authorList>
            <person name="Komaki H."/>
            <person name="Tamura T."/>
        </authorList>
    </citation>
    <scope>NUCLEOTIDE SEQUENCE [LARGE SCALE GENOMIC DNA]</scope>
    <source>
        <strain evidence="1 2">NBRC 101907</strain>
    </source>
</reference>
<comment type="caution">
    <text evidence="1">The sequence shown here is derived from an EMBL/GenBank/DDBJ whole genome shotgun (WGS) entry which is preliminary data.</text>
</comment>
<dbReference type="EMBL" id="BOOB01000018">
    <property type="protein sequence ID" value="GIH32734.1"/>
    <property type="molecule type" value="Genomic_DNA"/>
</dbReference>